<feature type="region of interest" description="Disordered" evidence="1">
    <location>
        <begin position="1"/>
        <end position="23"/>
    </location>
</feature>
<accession>A0A2R4NEB1</accession>
<dbReference type="AlphaFoldDB" id="A0A2R4NEB1"/>
<proteinExistence type="predicted"/>
<protein>
    <submittedName>
        <fullName evidence="2">Putative 9.4 kDa protein</fullName>
    </submittedName>
</protein>
<evidence type="ECO:0000256" key="1">
    <source>
        <dbReference type="SAM" id="MobiDB-lite"/>
    </source>
</evidence>
<dbReference type="EMBL" id="MG288679">
    <property type="protein sequence ID" value="AVX34438.1"/>
    <property type="molecule type" value="Genomic_DNA"/>
</dbReference>
<evidence type="ECO:0000313" key="2">
    <source>
        <dbReference type="EMBL" id="AVX34438.1"/>
    </source>
</evidence>
<reference evidence="2" key="1">
    <citation type="submission" date="2017-10" db="EMBL/GenBank/DDBJ databases">
        <title>Complete sequence of p911021-tetA.</title>
        <authorList>
            <person name="Feng J."/>
            <person name="Zeng L."/>
            <person name="Jiang X."/>
            <person name="Zhan Z."/>
            <person name="Luo W."/>
            <person name="Zhao Y."/>
            <person name="Tong Y."/>
            <person name="Zhou D."/>
        </authorList>
    </citation>
    <scope>NUCLEOTIDE SEQUENCE</scope>
    <source>
        <plasmid evidence="2">p911021-tetA</plasmid>
    </source>
</reference>
<name>A0A2R4NEB1_KLEPN</name>
<dbReference type="RefSeq" id="WP_071600447.1">
    <property type="nucleotide sequence ID" value="NZ_BAACAA010000058.1"/>
</dbReference>
<sequence length="53" mass="6278">MQEPPVQPDRCAFSGNYRLESNPERHDLTPLAAATGKQDVREMYREFLKWWPD</sequence>
<geneLocation type="plasmid" evidence="2">
    <name>p911021-tetA</name>
</geneLocation>
<organism evidence="2">
    <name type="scientific">Klebsiella pneumoniae</name>
    <dbReference type="NCBI Taxonomy" id="573"/>
    <lineage>
        <taxon>Bacteria</taxon>
        <taxon>Pseudomonadati</taxon>
        <taxon>Pseudomonadota</taxon>
        <taxon>Gammaproteobacteria</taxon>
        <taxon>Enterobacterales</taxon>
        <taxon>Enterobacteriaceae</taxon>
        <taxon>Klebsiella/Raoultella group</taxon>
        <taxon>Klebsiella</taxon>
        <taxon>Klebsiella pneumoniae complex</taxon>
    </lineage>
</organism>
<keyword evidence="2" id="KW-0614">Plasmid</keyword>